<name>A0AC61QJW7_9BACT</name>
<proteinExistence type="predicted"/>
<reference evidence="1" key="1">
    <citation type="submission" date="2019-03" db="EMBL/GenBank/DDBJ databases">
        <title>Candidatus Syntrophosphaera thermopropionivorans: a novel player in syntrophic propionate oxidation during anaerobic digestion.</title>
        <authorList>
            <person name="Dyksma S."/>
        </authorList>
    </citation>
    <scope>NUCLEOTIDE SEQUENCE</scope>
    <source>
        <strain evidence="1">W5</strain>
    </source>
</reference>
<keyword evidence="2" id="KW-1185">Reference proteome</keyword>
<comment type="caution">
    <text evidence="1">The sequence shown here is derived from an EMBL/GenBank/DDBJ whole genome shotgun (WGS) entry which is preliminary data.</text>
</comment>
<evidence type="ECO:0000313" key="1">
    <source>
        <dbReference type="EMBL" id="TDF73553.1"/>
    </source>
</evidence>
<dbReference type="EMBL" id="SMOG01000005">
    <property type="protein sequence ID" value="TDF73553.1"/>
    <property type="molecule type" value="Genomic_DNA"/>
</dbReference>
<protein>
    <submittedName>
        <fullName evidence="1">Iron-only hydrogenase system regulator</fullName>
    </submittedName>
</protein>
<evidence type="ECO:0000313" key="2">
    <source>
        <dbReference type="Proteomes" id="UP000294588"/>
    </source>
</evidence>
<accession>A0AC61QJW7</accession>
<organism evidence="1 2">
    <name type="scientific">Candidatus Syntrophosphaera thermopropionivorans</name>
    <dbReference type="NCBI Taxonomy" id="2593015"/>
    <lineage>
        <taxon>Bacteria</taxon>
        <taxon>Pseudomonadati</taxon>
        <taxon>Candidatus Cloacimonadota</taxon>
        <taxon>Candidatus Cloacimonadia</taxon>
        <taxon>Candidatus Cloacimonadales</taxon>
        <taxon>Candidatus Cloacimonadaceae</taxon>
        <taxon>Candidatus Syntrophosphaera</taxon>
    </lineage>
</organism>
<dbReference type="Proteomes" id="UP000294588">
    <property type="component" value="Unassembled WGS sequence"/>
</dbReference>
<sequence length="82" mass="9407">MDEKRHIVTIVIEDREKAFNHVSELIHQHASYILLRVGYPMRDRNVSVIFLIMEANLDILGSFAGKLGQIESVKVKTMTLKV</sequence>
<gene>
    <name evidence="1" type="ORF">E0946_03090</name>
</gene>